<comment type="caution">
    <text evidence="2">The sequence shown here is derived from an EMBL/GenBank/DDBJ whole genome shotgun (WGS) entry which is preliminary data.</text>
</comment>
<dbReference type="Proteomes" id="UP001482520">
    <property type="component" value="Unassembled WGS sequence"/>
</dbReference>
<feature type="compositionally biased region" description="Acidic residues" evidence="1">
    <location>
        <begin position="84"/>
        <end position="98"/>
    </location>
</feature>
<evidence type="ECO:0000313" key="2">
    <source>
        <dbReference type="EMBL" id="MEQ7847001.1"/>
    </source>
</evidence>
<gene>
    <name evidence="2" type="ORF">V6R90_06890</name>
</gene>
<keyword evidence="3" id="KW-1185">Reference proteome</keyword>
<organism evidence="2 3">
    <name type="scientific">Nocardioides kribbensis</name>
    <dbReference type="NCBI Taxonomy" id="305517"/>
    <lineage>
        <taxon>Bacteria</taxon>
        <taxon>Bacillati</taxon>
        <taxon>Actinomycetota</taxon>
        <taxon>Actinomycetes</taxon>
        <taxon>Propionibacteriales</taxon>
        <taxon>Nocardioidaceae</taxon>
        <taxon>Nocardioides</taxon>
    </lineage>
</organism>
<evidence type="ECO:0000313" key="3">
    <source>
        <dbReference type="Proteomes" id="UP001482520"/>
    </source>
</evidence>
<dbReference type="RefSeq" id="WP_193663413.1">
    <property type="nucleotide sequence ID" value="NZ_BAAAMM010000003.1"/>
</dbReference>
<reference evidence="2 3" key="1">
    <citation type="submission" date="2024-02" db="EMBL/GenBank/DDBJ databases">
        <title>Full genome sequence of Nocardioides kribbensis.</title>
        <authorList>
            <person name="Poletto B.L."/>
            <person name="Silva G."/>
            <person name="Galante D."/>
            <person name="Campos K.R."/>
            <person name="Santos M.B.N."/>
            <person name="Sacchi C.T."/>
        </authorList>
    </citation>
    <scope>NUCLEOTIDE SEQUENCE [LARGE SCALE GENOMIC DNA]</scope>
    <source>
        <strain evidence="2 3">O4R</strain>
    </source>
</reference>
<protein>
    <recommendedName>
        <fullName evidence="4">Sugar ABC transporter ATPase</fullName>
    </recommendedName>
</protein>
<feature type="region of interest" description="Disordered" evidence="1">
    <location>
        <begin position="1"/>
        <end position="98"/>
    </location>
</feature>
<name>A0ABV1NWU8_9ACTN</name>
<dbReference type="EMBL" id="JBEGDP010000005">
    <property type="protein sequence ID" value="MEQ7847001.1"/>
    <property type="molecule type" value="Genomic_DNA"/>
</dbReference>
<evidence type="ECO:0008006" key="4">
    <source>
        <dbReference type="Google" id="ProtNLM"/>
    </source>
</evidence>
<feature type="compositionally biased region" description="Low complexity" evidence="1">
    <location>
        <begin position="1"/>
        <end position="19"/>
    </location>
</feature>
<accession>A0ABV1NWU8</accession>
<evidence type="ECO:0000256" key="1">
    <source>
        <dbReference type="SAM" id="MobiDB-lite"/>
    </source>
</evidence>
<proteinExistence type="predicted"/>
<sequence>MSETPQDQTDETTAQDQGDLGPMPEPSIEPGEPNPGGADALDTGEQEVIVPDLPPESNPATEDSPVATREREDTSTKATRSPGGEDEGPDADDEDAPV</sequence>